<gene>
    <name evidence="1" type="ORF">HPB50_013253</name>
</gene>
<sequence length="169" mass="18362">MSAVGAGRRWHERHQLTVAKFTEQCKPSSRLRDSLSLINTSAEQVRANAVNHTVLISTPCRISTHVADPVDTCRGTIRLPPDYSDDDIVSTLRKCNLELTIGGTRRLGNTEAMPVIFQDKIVPFYVNYDGMPPLQAEGLKQKPALDAARLGIATTSAPLPTAPSAPSVE</sequence>
<evidence type="ECO:0000313" key="1">
    <source>
        <dbReference type="EMBL" id="KAH6933194.1"/>
    </source>
</evidence>
<proteinExistence type="predicted"/>
<accession>A0ACB7SH06</accession>
<dbReference type="Proteomes" id="UP000821845">
    <property type="component" value="Chromosome 4"/>
</dbReference>
<name>A0ACB7SH06_HYAAI</name>
<reference evidence="1" key="1">
    <citation type="submission" date="2020-05" db="EMBL/GenBank/DDBJ databases">
        <title>Large-scale comparative analyses of tick genomes elucidate their genetic diversity and vector capacities.</title>
        <authorList>
            <person name="Jia N."/>
            <person name="Wang J."/>
            <person name="Shi W."/>
            <person name="Du L."/>
            <person name="Sun Y."/>
            <person name="Zhan W."/>
            <person name="Jiang J."/>
            <person name="Wang Q."/>
            <person name="Zhang B."/>
            <person name="Ji P."/>
            <person name="Sakyi L.B."/>
            <person name="Cui X."/>
            <person name="Yuan T."/>
            <person name="Jiang B."/>
            <person name="Yang W."/>
            <person name="Lam T.T.-Y."/>
            <person name="Chang Q."/>
            <person name="Ding S."/>
            <person name="Wang X."/>
            <person name="Zhu J."/>
            <person name="Ruan X."/>
            <person name="Zhao L."/>
            <person name="Wei J."/>
            <person name="Que T."/>
            <person name="Du C."/>
            <person name="Cheng J."/>
            <person name="Dai P."/>
            <person name="Han X."/>
            <person name="Huang E."/>
            <person name="Gao Y."/>
            <person name="Liu J."/>
            <person name="Shao H."/>
            <person name="Ye R."/>
            <person name="Li L."/>
            <person name="Wei W."/>
            <person name="Wang X."/>
            <person name="Wang C."/>
            <person name="Yang T."/>
            <person name="Huo Q."/>
            <person name="Li W."/>
            <person name="Guo W."/>
            <person name="Chen H."/>
            <person name="Zhou L."/>
            <person name="Ni X."/>
            <person name="Tian J."/>
            <person name="Zhou Y."/>
            <person name="Sheng Y."/>
            <person name="Liu T."/>
            <person name="Pan Y."/>
            <person name="Xia L."/>
            <person name="Li J."/>
            <person name="Zhao F."/>
            <person name="Cao W."/>
        </authorList>
    </citation>
    <scope>NUCLEOTIDE SEQUENCE</scope>
    <source>
        <strain evidence="1">Hyas-2018</strain>
    </source>
</reference>
<keyword evidence="2" id="KW-1185">Reference proteome</keyword>
<evidence type="ECO:0000313" key="2">
    <source>
        <dbReference type="Proteomes" id="UP000821845"/>
    </source>
</evidence>
<dbReference type="EMBL" id="CM023484">
    <property type="protein sequence ID" value="KAH6933194.1"/>
    <property type="molecule type" value="Genomic_DNA"/>
</dbReference>
<protein>
    <submittedName>
        <fullName evidence="1">Uncharacterized protein</fullName>
    </submittedName>
</protein>
<comment type="caution">
    <text evidence="1">The sequence shown here is derived from an EMBL/GenBank/DDBJ whole genome shotgun (WGS) entry which is preliminary data.</text>
</comment>
<organism evidence="1 2">
    <name type="scientific">Hyalomma asiaticum</name>
    <name type="common">Tick</name>
    <dbReference type="NCBI Taxonomy" id="266040"/>
    <lineage>
        <taxon>Eukaryota</taxon>
        <taxon>Metazoa</taxon>
        <taxon>Ecdysozoa</taxon>
        <taxon>Arthropoda</taxon>
        <taxon>Chelicerata</taxon>
        <taxon>Arachnida</taxon>
        <taxon>Acari</taxon>
        <taxon>Parasitiformes</taxon>
        <taxon>Ixodida</taxon>
        <taxon>Ixodoidea</taxon>
        <taxon>Ixodidae</taxon>
        <taxon>Hyalomminae</taxon>
        <taxon>Hyalomma</taxon>
    </lineage>
</organism>